<dbReference type="AlphaFoldDB" id="A0A956LXY2"/>
<evidence type="ECO:0000256" key="3">
    <source>
        <dbReference type="ARBA" id="ARBA00023239"/>
    </source>
</evidence>
<gene>
    <name evidence="5" type="ORF">KC729_07690</name>
</gene>
<protein>
    <submittedName>
        <fullName evidence="5">Hydroxymethylglutaryl-CoA lyase</fullName>
        <ecNumber evidence="5">4.1.3.4</ecNumber>
    </submittedName>
</protein>
<evidence type="ECO:0000313" key="5">
    <source>
        <dbReference type="EMBL" id="MCA9727549.1"/>
    </source>
</evidence>
<sequence>MTSLPSRVRIVEVGPRDGLQNEKGVIPAQSKIAFIDALSEAGLPEIEVTSFVNPARIPQLADAETVLAGIQRRAGV</sequence>
<dbReference type="GO" id="GO:0046951">
    <property type="term" value="P:ketone body biosynthetic process"/>
    <property type="evidence" value="ECO:0007669"/>
    <property type="project" value="TreeGrafter"/>
</dbReference>
<dbReference type="Gene3D" id="3.20.20.70">
    <property type="entry name" value="Aldolase class I"/>
    <property type="match status" value="1"/>
</dbReference>
<dbReference type="PANTHER" id="PTHR42738:SF7">
    <property type="entry name" value="HYDROXYMETHYLGLUTARYL-COA LYASE"/>
    <property type="match status" value="1"/>
</dbReference>
<dbReference type="GO" id="GO:0006552">
    <property type="term" value="P:L-leucine catabolic process"/>
    <property type="evidence" value="ECO:0007669"/>
    <property type="project" value="TreeGrafter"/>
</dbReference>
<dbReference type="PANTHER" id="PTHR42738">
    <property type="entry name" value="HYDROXYMETHYLGLUTARYL-COA LYASE"/>
    <property type="match status" value="1"/>
</dbReference>
<evidence type="ECO:0000256" key="1">
    <source>
        <dbReference type="ARBA" id="ARBA00009405"/>
    </source>
</evidence>
<dbReference type="PROSITE" id="PS50991">
    <property type="entry name" value="PYR_CT"/>
    <property type="match status" value="1"/>
</dbReference>
<dbReference type="GO" id="GO:0004419">
    <property type="term" value="F:hydroxymethylglutaryl-CoA lyase activity"/>
    <property type="evidence" value="ECO:0007669"/>
    <property type="project" value="UniProtKB-EC"/>
</dbReference>
<dbReference type="InterPro" id="IPR013785">
    <property type="entry name" value="Aldolase_TIM"/>
</dbReference>
<reference evidence="5" key="2">
    <citation type="journal article" date="2021" name="Microbiome">
        <title>Successional dynamics and alternative stable states in a saline activated sludge microbial community over 9 years.</title>
        <authorList>
            <person name="Wang Y."/>
            <person name="Ye J."/>
            <person name="Ju F."/>
            <person name="Liu L."/>
            <person name="Boyd J.A."/>
            <person name="Deng Y."/>
            <person name="Parks D.H."/>
            <person name="Jiang X."/>
            <person name="Yin X."/>
            <person name="Woodcroft B.J."/>
            <person name="Tyson G.W."/>
            <person name="Hugenholtz P."/>
            <person name="Polz M.F."/>
            <person name="Zhang T."/>
        </authorList>
    </citation>
    <scope>NUCLEOTIDE SEQUENCE</scope>
    <source>
        <strain evidence="5">HKST-UBA01</strain>
    </source>
</reference>
<name>A0A956LXY2_UNCEI</name>
<dbReference type="GO" id="GO:0046872">
    <property type="term" value="F:metal ion binding"/>
    <property type="evidence" value="ECO:0007669"/>
    <property type="project" value="UniProtKB-KW"/>
</dbReference>
<dbReference type="InterPro" id="IPR000891">
    <property type="entry name" value="PYR_CT"/>
</dbReference>
<evidence type="ECO:0000313" key="6">
    <source>
        <dbReference type="Proteomes" id="UP000697710"/>
    </source>
</evidence>
<proteinExistence type="inferred from homology"/>
<feature type="non-terminal residue" evidence="5">
    <location>
        <position position="76"/>
    </location>
</feature>
<accession>A0A956LXY2</accession>
<dbReference type="SUPFAM" id="SSF51569">
    <property type="entry name" value="Aldolase"/>
    <property type="match status" value="1"/>
</dbReference>
<comment type="similarity">
    <text evidence="1">Belongs to the HMG-CoA lyase family.</text>
</comment>
<feature type="domain" description="Pyruvate carboxyltransferase" evidence="4">
    <location>
        <begin position="8"/>
        <end position="76"/>
    </location>
</feature>
<dbReference type="Pfam" id="PF00682">
    <property type="entry name" value="HMGL-like"/>
    <property type="match status" value="1"/>
</dbReference>
<dbReference type="EMBL" id="JAGQHR010000188">
    <property type="protein sequence ID" value="MCA9727549.1"/>
    <property type="molecule type" value="Genomic_DNA"/>
</dbReference>
<comment type="caution">
    <text evidence="5">The sequence shown here is derived from an EMBL/GenBank/DDBJ whole genome shotgun (WGS) entry which is preliminary data.</text>
</comment>
<keyword evidence="3 5" id="KW-0456">Lyase</keyword>
<reference evidence="5" key="1">
    <citation type="submission" date="2020-04" db="EMBL/GenBank/DDBJ databases">
        <authorList>
            <person name="Zhang T."/>
        </authorList>
    </citation>
    <scope>NUCLEOTIDE SEQUENCE</scope>
    <source>
        <strain evidence="5">HKST-UBA01</strain>
    </source>
</reference>
<dbReference type="InterPro" id="IPR043594">
    <property type="entry name" value="HMGL"/>
</dbReference>
<keyword evidence="2" id="KW-0479">Metal-binding</keyword>
<organism evidence="5 6">
    <name type="scientific">Eiseniibacteriota bacterium</name>
    <dbReference type="NCBI Taxonomy" id="2212470"/>
    <lineage>
        <taxon>Bacteria</taxon>
        <taxon>Candidatus Eiseniibacteriota</taxon>
    </lineage>
</organism>
<evidence type="ECO:0000256" key="2">
    <source>
        <dbReference type="ARBA" id="ARBA00022723"/>
    </source>
</evidence>
<dbReference type="EC" id="4.1.3.4" evidence="5"/>
<dbReference type="Proteomes" id="UP000697710">
    <property type="component" value="Unassembled WGS sequence"/>
</dbReference>
<evidence type="ECO:0000259" key="4">
    <source>
        <dbReference type="PROSITE" id="PS50991"/>
    </source>
</evidence>